<comment type="caution">
    <text evidence="1">The sequence shown here is derived from an EMBL/GenBank/DDBJ whole genome shotgun (WGS) entry which is preliminary data.</text>
</comment>
<accession>A0ACC1L3S1</accession>
<proteinExistence type="predicted"/>
<organism evidence="1 2">
    <name type="scientific">Coemansia helicoidea</name>
    <dbReference type="NCBI Taxonomy" id="1286919"/>
    <lineage>
        <taxon>Eukaryota</taxon>
        <taxon>Fungi</taxon>
        <taxon>Fungi incertae sedis</taxon>
        <taxon>Zoopagomycota</taxon>
        <taxon>Kickxellomycotina</taxon>
        <taxon>Kickxellomycetes</taxon>
        <taxon>Kickxellales</taxon>
        <taxon>Kickxellaceae</taxon>
        <taxon>Coemansia</taxon>
    </lineage>
</organism>
<reference evidence="1" key="1">
    <citation type="submission" date="2022-07" db="EMBL/GenBank/DDBJ databases">
        <title>Phylogenomic reconstructions and comparative analyses of Kickxellomycotina fungi.</title>
        <authorList>
            <person name="Reynolds N.K."/>
            <person name="Stajich J.E."/>
            <person name="Barry K."/>
            <person name="Grigoriev I.V."/>
            <person name="Crous P."/>
            <person name="Smith M.E."/>
        </authorList>
    </citation>
    <scope>NUCLEOTIDE SEQUENCE</scope>
    <source>
        <strain evidence="1">BCRC 34780</strain>
    </source>
</reference>
<dbReference type="EMBL" id="JANBUN010000963">
    <property type="protein sequence ID" value="KAJ2800366.1"/>
    <property type="molecule type" value="Genomic_DNA"/>
</dbReference>
<sequence length="476" mass="48501">MDSHTNVSAAVIAQGSLADQGMSAPGHALHPAGSTPAAPHAARQHQNAGAYQPDQLLISTGAAWNPSGAAMAGKTAPAVTASPVAMAPTSQQPSQHGSGALGHLSALGLQASQAAAFNAATLGMAQRYPGNYQLLMQQQQQHPAVRQTEASESDASTPLLASQAIAPPKAGPEATPQPAATRPPPRAPPPVPQELGTPPTAAATPALASAPLPGQMLLLQQNTAGWTAGGGDEARRARAASSSGTSPALSTTARRSRASPLAQRRGARDMKRGGGQAGGPPAARRAMTTAALPAPQPQPQQQSTNGASLAGRGTMHPPTPLGGGRGQRWAAQQLVHPREVLGVGIERLLAFHSALAPDGEARGLAYWTAAVAESFCEGGCVRLELGGQSYEMPAATAGRFYHGLFSDGGVASIHVALNDPSVSRLPGPAAIASFHSVLMTTTYATGRRVLEAGELRVIFDAAFRIRLWAFTAADTS</sequence>
<evidence type="ECO:0000313" key="1">
    <source>
        <dbReference type="EMBL" id="KAJ2800366.1"/>
    </source>
</evidence>
<dbReference type="Proteomes" id="UP001140087">
    <property type="component" value="Unassembled WGS sequence"/>
</dbReference>
<evidence type="ECO:0000313" key="2">
    <source>
        <dbReference type="Proteomes" id="UP001140087"/>
    </source>
</evidence>
<feature type="non-terminal residue" evidence="1">
    <location>
        <position position="476"/>
    </location>
</feature>
<name>A0ACC1L3S1_9FUNG</name>
<protein>
    <submittedName>
        <fullName evidence="1">Uncharacterized protein</fullName>
    </submittedName>
</protein>
<gene>
    <name evidence="1" type="ORF">H4R21_003203</name>
</gene>
<keyword evidence="2" id="KW-1185">Reference proteome</keyword>